<comment type="caution">
    <text evidence="6">The sequence shown here is derived from an EMBL/GenBank/DDBJ whole genome shotgun (WGS) entry which is preliminary data.</text>
</comment>
<feature type="region of interest" description="Disordered" evidence="4">
    <location>
        <begin position="1849"/>
        <end position="1874"/>
    </location>
</feature>
<dbReference type="EMBL" id="JAEHOE010000027">
    <property type="protein sequence ID" value="KAG2494947.1"/>
    <property type="molecule type" value="Genomic_DNA"/>
</dbReference>
<dbReference type="GO" id="GO:0005634">
    <property type="term" value="C:nucleus"/>
    <property type="evidence" value="ECO:0007669"/>
    <property type="project" value="InterPro"/>
</dbReference>
<feature type="region of interest" description="Disordered" evidence="4">
    <location>
        <begin position="2104"/>
        <end position="2138"/>
    </location>
</feature>
<feature type="domain" description="SBP-type" evidence="5">
    <location>
        <begin position="112"/>
        <end position="189"/>
    </location>
</feature>
<evidence type="ECO:0000313" key="7">
    <source>
        <dbReference type="Proteomes" id="UP000612055"/>
    </source>
</evidence>
<feature type="region of interest" description="Disordered" evidence="4">
    <location>
        <begin position="2294"/>
        <end position="2314"/>
    </location>
</feature>
<feature type="compositionally biased region" description="Polar residues" evidence="4">
    <location>
        <begin position="2114"/>
        <end position="2138"/>
    </location>
</feature>
<sequence length="2314" mass="229004">MASGTPELWSIDLDIDQGAAGQAEPGHWSLQGYTWDPVGLVATKKQAVAMPGQRLPVARCVSQDDGSGGDMDPCDHGMDLEPHEGAEDCPFLDPETLAAAPIYVPNSGNGKNPVCQVVGCGVSLDGMKGYFLRHRVCEEHSKSPVLMIGDSPSRLCQQCSKFHHVSAFEGIKRTCRVQLDRIRVNKRNRRNRKMNAAAAAVQAAMGGLDGPSENPAPPAVRIKRPADSSGSGDGSWADSCRKSRHVSRPNGARAAPSAGAGQRQAALRAAGLSVLEARAAAAAAAAAGGGCSNAGLGSLPDTEPLLLPESGGSDTGSREHARVSVGVSDAQAMRGQSGQSYSALPRSPAQAATATGTLGTGLSASGVTLQAPSPPSAFEPGACGTSAPQPGMLSMQANRYDSLTPTLPLSVDLCGAGTIAAAAAAAGLVSAMSSPESIGGAAAPLAQVTQHETLASMCAVAGVETGGGMTNGGQDGRDESSPWRSASVAAADQAAAAAAAQQQQQANSQQDGKAPAQPGGSAGSAPPQMGRVLHPLLQQHLMQQQAQHGAPQQAQHAWQGARQASSDFTLANTSLSEVMALDAAALGLAAPPGSLAAAGQPLQTLGSAASSGTGSASRHPAGAAAASAAAAAAALAAPPSSGHNAQASSKLIRMSLENDDNNDESGALLENLMDLLASQSAEPKSGNGPHLIQSWQTASGGGSGGNGLAVAVGAPAGMGMGGGVPIHVPGLPQVAPRAGSGTAAAFSNVGSHGSGNGSLTSAALANNMGNGPAAAAAASNGHLALLAANGLTAADLGATVALSRVGSEAVGSPPTAMIAAAAAAAGNGLNGLTGLESLVSGGPAGLLGGGAGMLGGAGLGAHNALLLGSNTGTMALSPSLHEQVLLQATAAAGAGGGAASDLLLQRQILIAQQQQQLQHLQQQQQIQAHQQQQAMLLQLQQAQMAAQAQAHAHAQAHAAAFMAGAAPPTVPAAGLLLSRLVDADQKTHHLSSELNGCLAEKQLLRRQLLATLSTTSAVPDCDQVAAAAMAAASSNHHHASTAAASALAARGSVNGLGALGGNPANALGLSTAGLTGPNLSAAAGLSAASLAGLALPLGAPKPMSRPSAATQLQALIDARNAGVAGAVPAMAAAAGPPLCGGGAVPTAAAGPYSHPPDVLTRVSLKIMNCLPDDLPHDIRSRMQLFASSAPLDLLQGCLRPGCTEVVLDALHASDESVLVAELLRGGDVEAAARALLAALPPDLRGKELYLQAADQALCLRPGMPPRRASWEGVSMRRGGVVAPKPVLGGVETLVVHADPEDMDDVVRLRVYGKHLTEPGVTFLARMGGLALSVTITRVGPVAVAAAAAAPAATPSQSGAAAVAAPAGAVSDSSAPSAPSVSASLVMSPSPSPPPVLDANHLAVASVSEPYDLYDVEVELPRTGGPLGRQGLLVLEPRAGVLLGPWSAVLVLEDAAAAAEAQALVRNLEYETARQLAVNLGLFVDHGERCAAYLDAQEEAELAEGADEVEIWEADEHGTDGPAAKTRAENEIDRMCSSSSDNAASGCGEAGMAVGVSRVVAAVAAVGVGAAARARSEGAGSAMLEGSETDEVDEARGAWSHMGPARAQPDWAAVFGGAHDRVVALGRSLLATCALRGCPALMAYIGSQLVEMGEPLASLPSAATPGPAGASLLPCALLSGCGKTLAIAAEWAARSGATVDWRAQVPGQPAGATLLHVAASLPLPHAAAALETMWSLALSASARQTQAAAAAAPPTSIPRGDADAFASAWFADGGADGVSMDAASVLFHAVIGAAAASGTPAGGAAALSAAAAAVEQLDRLCMQRLAASYIRTHNFNSPLDHVDLPSMEANSCSAGGGAGSSRGASKPGSQRGGVFGMDEDQAEAEQDADVMVQFRQQCKSYRTVTVAAAAAAVAGGGSTAGAANGNTDEAAAALMALTEARMPGDGDAEMDAASLPQDLDVRVSGGSTHRSRAARPIAGGAAAAAASMMYAQHVPPTGSPPRIRIAVAPKALAQSAAVAAAANASWLTSGSGADASLIPPSGSIAATTVTHSAFPAFGSGSMPAFGGSAMAAAVMAGLYGSGSYGPISGAALAAPVKGPMPAAPLLNMARPLPGSPSSGPTDHPSGTTERNAWSNSRGSASGLLPAPISGAAAAADLGGDANQAAAVPLPAAVAAAEPSMPALEHRASWSGAPGASIDVDILAAAAAADAMAASRLRTSASGRVTVVDKSWHAGTAASSAMGQSRRGFWRQRTHHEGLMVEAVEKLALEAEADAEDDGRRGQMKGLAKMFKRLFKKTGGGGGGSGSGVAAPGEMQ</sequence>
<dbReference type="Proteomes" id="UP000612055">
    <property type="component" value="Unassembled WGS sequence"/>
</dbReference>
<dbReference type="Pfam" id="PF03110">
    <property type="entry name" value="SBP"/>
    <property type="match status" value="1"/>
</dbReference>
<feature type="compositionally biased region" description="Gly residues" evidence="4">
    <location>
        <begin position="2296"/>
        <end position="2305"/>
    </location>
</feature>
<evidence type="ECO:0000256" key="3">
    <source>
        <dbReference type="ARBA" id="ARBA00022833"/>
    </source>
</evidence>
<dbReference type="OrthoDB" id="548873at2759"/>
<accession>A0A835Y4C0</accession>
<dbReference type="PANTHER" id="PTHR31251:SF169">
    <property type="entry name" value="SQUAMOSA PROMOTER-BINDING-LIKE PROTEIN 8"/>
    <property type="match status" value="1"/>
</dbReference>
<gene>
    <name evidence="6" type="ORF">HYH03_006882</name>
</gene>
<feature type="compositionally biased region" description="Low complexity" evidence="4">
    <location>
        <begin position="485"/>
        <end position="529"/>
    </location>
</feature>
<reference evidence="6" key="1">
    <citation type="journal article" date="2020" name="bioRxiv">
        <title>Comparative genomics of Chlamydomonas.</title>
        <authorList>
            <person name="Craig R.J."/>
            <person name="Hasan A.R."/>
            <person name="Ness R.W."/>
            <person name="Keightley P.D."/>
        </authorList>
    </citation>
    <scope>NUCLEOTIDE SEQUENCE</scope>
    <source>
        <strain evidence="6">CCAP 11/70</strain>
    </source>
</reference>
<organism evidence="6 7">
    <name type="scientific">Edaphochlamys debaryana</name>
    <dbReference type="NCBI Taxonomy" id="47281"/>
    <lineage>
        <taxon>Eukaryota</taxon>
        <taxon>Viridiplantae</taxon>
        <taxon>Chlorophyta</taxon>
        <taxon>core chlorophytes</taxon>
        <taxon>Chlorophyceae</taxon>
        <taxon>CS clade</taxon>
        <taxon>Chlamydomonadales</taxon>
        <taxon>Chlamydomonadales incertae sedis</taxon>
        <taxon>Edaphochlamys</taxon>
    </lineage>
</organism>
<dbReference type="InterPro" id="IPR004333">
    <property type="entry name" value="SBP_dom"/>
</dbReference>
<evidence type="ECO:0000256" key="4">
    <source>
        <dbReference type="SAM" id="MobiDB-lite"/>
    </source>
</evidence>
<keyword evidence="1" id="KW-0479">Metal-binding</keyword>
<dbReference type="InterPro" id="IPR036893">
    <property type="entry name" value="SBP_sf"/>
</dbReference>
<evidence type="ECO:0000256" key="2">
    <source>
        <dbReference type="ARBA" id="ARBA00022771"/>
    </source>
</evidence>
<feature type="compositionally biased region" description="Low complexity" evidence="4">
    <location>
        <begin position="351"/>
        <end position="366"/>
    </location>
</feature>
<dbReference type="Gene3D" id="4.10.1100.10">
    <property type="entry name" value="Transcription factor, SBP-box domain"/>
    <property type="match status" value="1"/>
</dbReference>
<dbReference type="InterPro" id="IPR044817">
    <property type="entry name" value="SBP-like"/>
</dbReference>
<evidence type="ECO:0000313" key="6">
    <source>
        <dbReference type="EMBL" id="KAG2494947.1"/>
    </source>
</evidence>
<evidence type="ECO:0000256" key="1">
    <source>
        <dbReference type="ARBA" id="ARBA00022723"/>
    </source>
</evidence>
<feature type="region of interest" description="Disordered" evidence="4">
    <location>
        <begin position="680"/>
        <end position="699"/>
    </location>
</feature>
<dbReference type="SUPFAM" id="SSF103612">
    <property type="entry name" value="SBT domain"/>
    <property type="match status" value="1"/>
</dbReference>
<feature type="region of interest" description="Disordered" evidence="4">
    <location>
        <begin position="466"/>
        <end position="529"/>
    </location>
</feature>
<keyword evidence="2" id="KW-0863">Zinc-finger</keyword>
<proteinExistence type="predicted"/>
<keyword evidence="7" id="KW-1185">Reference proteome</keyword>
<feature type="compositionally biased region" description="Low complexity" evidence="4">
    <location>
        <begin position="227"/>
        <end position="238"/>
    </location>
</feature>
<dbReference type="GO" id="GO:0008270">
    <property type="term" value="F:zinc ion binding"/>
    <property type="evidence" value="ECO:0007669"/>
    <property type="project" value="UniProtKB-KW"/>
</dbReference>
<feature type="region of interest" description="Disordered" evidence="4">
    <location>
        <begin position="541"/>
        <end position="561"/>
    </location>
</feature>
<dbReference type="PANTHER" id="PTHR31251">
    <property type="entry name" value="SQUAMOSA PROMOTER-BINDING-LIKE PROTEIN 4"/>
    <property type="match status" value="1"/>
</dbReference>
<keyword evidence="3" id="KW-0862">Zinc</keyword>
<protein>
    <recommendedName>
        <fullName evidence="5">SBP-type domain-containing protein</fullName>
    </recommendedName>
</protein>
<feature type="region of interest" description="Disordered" evidence="4">
    <location>
        <begin position="205"/>
        <end position="262"/>
    </location>
</feature>
<name>A0A835Y4C0_9CHLO</name>
<dbReference type="PROSITE" id="PS51141">
    <property type="entry name" value="ZF_SBP"/>
    <property type="match status" value="1"/>
</dbReference>
<evidence type="ECO:0000259" key="5">
    <source>
        <dbReference type="PROSITE" id="PS51141"/>
    </source>
</evidence>
<dbReference type="GO" id="GO:0003677">
    <property type="term" value="F:DNA binding"/>
    <property type="evidence" value="ECO:0007669"/>
    <property type="project" value="InterPro"/>
</dbReference>
<feature type="region of interest" description="Disordered" evidence="4">
    <location>
        <begin position="302"/>
        <end position="385"/>
    </location>
</feature>